<evidence type="ECO:0000313" key="8">
    <source>
        <dbReference type="Proteomes" id="UP000244817"/>
    </source>
</evidence>
<dbReference type="RefSeq" id="WP_108641935.1">
    <property type="nucleotide sequence ID" value="NZ_QCYG01000010.1"/>
</dbReference>
<gene>
    <name evidence="7" type="ORF">DC363_14795</name>
</gene>
<accession>A0A2T7FTK7</accession>
<keyword evidence="4" id="KW-0067">ATP-binding</keyword>
<dbReference type="PANTHER" id="PTHR43776">
    <property type="entry name" value="TRANSPORT ATP-BINDING PROTEIN"/>
    <property type="match status" value="1"/>
</dbReference>
<evidence type="ECO:0000256" key="4">
    <source>
        <dbReference type="ARBA" id="ARBA00022840"/>
    </source>
</evidence>
<dbReference type="InterPro" id="IPR050319">
    <property type="entry name" value="ABC_transp_ATP-bind"/>
</dbReference>
<proteinExistence type="inferred from homology"/>
<feature type="region of interest" description="Disordered" evidence="5">
    <location>
        <begin position="99"/>
        <end position="126"/>
    </location>
</feature>
<evidence type="ECO:0000313" key="7">
    <source>
        <dbReference type="EMBL" id="PVA05508.1"/>
    </source>
</evidence>
<evidence type="ECO:0000259" key="6">
    <source>
        <dbReference type="Pfam" id="PF00005"/>
    </source>
</evidence>
<protein>
    <recommendedName>
        <fullName evidence="6">ABC transporter domain-containing protein</fullName>
    </recommendedName>
</protein>
<reference evidence="7 8" key="1">
    <citation type="submission" date="2018-04" db="EMBL/GenBank/DDBJ databases">
        <title>Pelagivirga bohaiensis gen. nov., sp. nov., a bacterium isolated from the Bohai Sea.</title>
        <authorList>
            <person name="Ji X."/>
        </authorList>
    </citation>
    <scope>NUCLEOTIDE SEQUENCE [LARGE SCALE GENOMIC DNA]</scope>
    <source>
        <strain evidence="7 8">BH-SD16</strain>
    </source>
</reference>
<comment type="similarity">
    <text evidence="1">Belongs to the ABC transporter superfamily.</text>
</comment>
<keyword evidence="8" id="KW-1185">Reference proteome</keyword>
<dbReference type="InterPro" id="IPR027417">
    <property type="entry name" value="P-loop_NTPase"/>
</dbReference>
<evidence type="ECO:0000256" key="1">
    <source>
        <dbReference type="ARBA" id="ARBA00005417"/>
    </source>
</evidence>
<sequence length="126" mass="13330">MSRPPALSVRGLTRIFDVSPPWLNRVLEGAPKRKLRAVDTLDFDVPDGGCLSRVGESGCGKPTVARLVTGLVTPTDGTPAFGTASDGRRYAAQMIFQDPGQPRTACHRVEDENGAPAGETETVPAV</sequence>
<evidence type="ECO:0000256" key="5">
    <source>
        <dbReference type="SAM" id="MobiDB-lite"/>
    </source>
</evidence>
<keyword evidence="2" id="KW-0813">Transport</keyword>
<feature type="domain" description="ABC transporter" evidence="6">
    <location>
        <begin position="39"/>
        <end position="82"/>
    </location>
</feature>
<organism evidence="7 8">
    <name type="scientific">Thalassorhabdomicrobium marinisediminis</name>
    <dbReference type="NCBI Taxonomy" id="2170577"/>
    <lineage>
        <taxon>Bacteria</taxon>
        <taxon>Pseudomonadati</taxon>
        <taxon>Pseudomonadota</taxon>
        <taxon>Alphaproteobacteria</taxon>
        <taxon>Rhodobacterales</taxon>
        <taxon>Paracoccaceae</taxon>
        <taxon>Thalassorhabdomicrobium</taxon>
    </lineage>
</organism>
<dbReference type="OrthoDB" id="4196397at2"/>
<evidence type="ECO:0000256" key="2">
    <source>
        <dbReference type="ARBA" id="ARBA00022448"/>
    </source>
</evidence>
<dbReference type="GO" id="GO:0016887">
    <property type="term" value="F:ATP hydrolysis activity"/>
    <property type="evidence" value="ECO:0007669"/>
    <property type="project" value="InterPro"/>
</dbReference>
<dbReference type="Proteomes" id="UP000244817">
    <property type="component" value="Unassembled WGS sequence"/>
</dbReference>
<dbReference type="GO" id="GO:0005524">
    <property type="term" value="F:ATP binding"/>
    <property type="evidence" value="ECO:0007669"/>
    <property type="project" value="UniProtKB-KW"/>
</dbReference>
<dbReference type="PANTHER" id="PTHR43776:SF7">
    <property type="entry name" value="D,D-DIPEPTIDE TRANSPORT ATP-BINDING PROTEIN DDPF-RELATED"/>
    <property type="match status" value="1"/>
</dbReference>
<dbReference type="AlphaFoldDB" id="A0A2T7FTK7"/>
<dbReference type="SUPFAM" id="SSF52540">
    <property type="entry name" value="P-loop containing nucleoside triphosphate hydrolases"/>
    <property type="match status" value="1"/>
</dbReference>
<keyword evidence="3" id="KW-0547">Nucleotide-binding</keyword>
<dbReference type="InterPro" id="IPR003439">
    <property type="entry name" value="ABC_transporter-like_ATP-bd"/>
</dbReference>
<dbReference type="EMBL" id="QCYG01000010">
    <property type="protein sequence ID" value="PVA05508.1"/>
    <property type="molecule type" value="Genomic_DNA"/>
</dbReference>
<name>A0A2T7FTK7_9RHOB</name>
<dbReference type="Pfam" id="PF00005">
    <property type="entry name" value="ABC_tran"/>
    <property type="match status" value="1"/>
</dbReference>
<dbReference type="Gene3D" id="3.40.50.300">
    <property type="entry name" value="P-loop containing nucleotide triphosphate hydrolases"/>
    <property type="match status" value="1"/>
</dbReference>
<comment type="caution">
    <text evidence="7">The sequence shown here is derived from an EMBL/GenBank/DDBJ whole genome shotgun (WGS) entry which is preliminary data.</text>
</comment>
<evidence type="ECO:0000256" key="3">
    <source>
        <dbReference type="ARBA" id="ARBA00022741"/>
    </source>
</evidence>